<proteinExistence type="predicted"/>
<organism evidence="1 2">
    <name type="scientific">Dendrobium chrysotoxum</name>
    <name type="common">Orchid</name>
    <dbReference type="NCBI Taxonomy" id="161865"/>
    <lineage>
        <taxon>Eukaryota</taxon>
        <taxon>Viridiplantae</taxon>
        <taxon>Streptophyta</taxon>
        <taxon>Embryophyta</taxon>
        <taxon>Tracheophyta</taxon>
        <taxon>Spermatophyta</taxon>
        <taxon>Magnoliopsida</taxon>
        <taxon>Liliopsida</taxon>
        <taxon>Asparagales</taxon>
        <taxon>Orchidaceae</taxon>
        <taxon>Epidendroideae</taxon>
        <taxon>Malaxideae</taxon>
        <taxon>Dendrobiinae</taxon>
        <taxon>Dendrobium</taxon>
    </lineage>
</organism>
<evidence type="ECO:0000313" key="1">
    <source>
        <dbReference type="EMBL" id="KAH0464877.1"/>
    </source>
</evidence>
<comment type="caution">
    <text evidence="1">The sequence shown here is derived from an EMBL/GenBank/DDBJ whole genome shotgun (WGS) entry which is preliminary data.</text>
</comment>
<gene>
    <name evidence="1" type="ORF">IEQ34_004980</name>
</gene>
<name>A0AAV7H7A0_DENCH</name>
<sequence length="297" mass="33758">MARHLDELSANFNRLSIEVHQELQTNRGRGMANPTARRTIPVNVPWYSRCRIFFKYKGTCINVDAAKHKQQGINCLPLGNCLKHLVELLPRRSHLLSGEEGGAQLLPDKPIKRIRPAFLNPVPYGRRSILKSHSYCLHLLWNRSFDLLFKSCDLLEDGRVGILLFLTIVEGMLNQHLPQILHQRIGRAAGVIRIGEHILPFNHCDQNLEGWSSPLIPTVRVFFAARLTAFFTALFKFSSKCLKSMAWQIATRKVLVISFSISTASAVFLDDINPKEFTSWLCCSALCTWLVTGFARY</sequence>
<keyword evidence="2" id="KW-1185">Reference proteome</keyword>
<reference evidence="1 2" key="1">
    <citation type="journal article" date="2021" name="Hortic Res">
        <title>Chromosome-scale assembly of the Dendrobium chrysotoxum genome enhances the understanding of orchid evolution.</title>
        <authorList>
            <person name="Zhang Y."/>
            <person name="Zhang G.Q."/>
            <person name="Zhang D."/>
            <person name="Liu X.D."/>
            <person name="Xu X.Y."/>
            <person name="Sun W.H."/>
            <person name="Yu X."/>
            <person name="Zhu X."/>
            <person name="Wang Z.W."/>
            <person name="Zhao X."/>
            <person name="Zhong W.Y."/>
            <person name="Chen H."/>
            <person name="Yin W.L."/>
            <person name="Huang T."/>
            <person name="Niu S.C."/>
            <person name="Liu Z.J."/>
        </authorList>
    </citation>
    <scope>NUCLEOTIDE SEQUENCE [LARGE SCALE GENOMIC DNA]</scope>
    <source>
        <strain evidence="1">Lindl</strain>
    </source>
</reference>
<dbReference type="EMBL" id="JAGFBR010000006">
    <property type="protein sequence ID" value="KAH0464877.1"/>
    <property type="molecule type" value="Genomic_DNA"/>
</dbReference>
<evidence type="ECO:0000313" key="2">
    <source>
        <dbReference type="Proteomes" id="UP000775213"/>
    </source>
</evidence>
<dbReference type="Proteomes" id="UP000775213">
    <property type="component" value="Unassembled WGS sequence"/>
</dbReference>
<protein>
    <submittedName>
        <fullName evidence="1">Uncharacterized protein</fullName>
    </submittedName>
</protein>
<dbReference type="AlphaFoldDB" id="A0AAV7H7A0"/>
<accession>A0AAV7H7A0</accession>